<evidence type="ECO:0000259" key="6">
    <source>
        <dbReference type="PROSITE" id="PS50850"/>
    </source>
</evidence>
<protein>
    <submittedName>
        <fullName evidence="7">Solute carrier family 22 member 21</fullName>
    </submittedName>
</protein>
<dbReference type="InterPro" id="IPR011701">
    <property type="entry name" value="MFS"/>
</dbReference>
<dbReference type="Pfam" id="PF07690">
    <property type="entry name" value="MFS_1"/>
    <property type="match status" value="1"/>
</dbReference>
<accession>A0A2J7RPZ7</accession>
<feature type="transmembrane region" description="Helical" evidence="5">
    <location>
        <begin position="401"/>
        <end position="422"/>
    </location>
</feature>
<dbReference type="InterPro" id="IPR020846">
    <property type="entry name" value="MFS_dom"/>
</dbReference>
<feature type="transmembrane region" description="Helical" evidence="5">
    <location>
        <begin position="429"/>
        <end position="448"/>
    </location>
</feature>
<feature type="transmembrane region" description="Helical" evidence="5">
    <location>
        <begin position="216"/>
        <end position="237"/>
    </location>
</feature>
<dbReference type="CDD" id="cd17317">
    <property type="entry name" value="MFS_SLC22"/>
    <property type="match status" value="1"/>
</dbReference>
<dbReference type="AlphaFoldDB" id="A0A2J7RPZ7"/>
<dbReference type="GO" id="GO:0016020">
    <property type="term" value="C:membrane"/>
    <property type="evidence" value="ECO:0007669"/>
    <property type="project" value="UniProtKB-SubCell"/>
</dbReference>
<dbReference type="SUPFAM" id="SSF103473">
    <property type="entry name" value="MFS general substrate transporter"/>
    <property type="match status" value="1"/>
</dbReference>
<evidence type="ECO:0000256" key="1">
    <source>
        <dbReference type="ARBA" id="ARBA00004141"/>
    </source>
</evidence>
<dbReference type="FunCoup" id="A0A2J7RPZ7">
    <property type="interactions" value="4"/>
</dbReference>
<comment type="caution">
    <text evidence="7">The sequence shown here is derived from an EMBL/GenBank/DDBJ whole genome shotgun (WGS) entry which is preliminary data.</text>
</comment>
<comment type="subcellular location">
    <subcellularLocation>
        <location evidence="1">Membrane</location>
        <topology evidence="1">Multi-pass membrane protein</topology>
    </subcellularLocation>
</comment>
<evidence type="ECO:0000313" key="8">
    <source>
        <dbReference type="Proteomes" id="UP000235965"/>
    </source>
</evidence>
<proteinExistence type="predicted"/>
<dbReference type="PROSITE" id="PS50850">
    <property type="entry name" value="MFS"/>
    <property type="match status" value="1"/>
</dbReference>
<dbReference type="PANTHER" id="PTHR24064">
    <property type="entry name" value="SOLUTE CARRIER FAMILY 22 MEMBER"/>
    <property type="match status" value="1"/>
</dbReference>
<feature type="transmembrane region" description="Helical" evidence="5">
    <location>
        <begin position="249"/>
        <end position="271"/>
    </location>
</feature>
<feature type="transmembrane region" description="Helical" evidence="5">
    <location>
        <begin position="454"/>
        <end position="477"/>
    </location>
</feature>
<dbReference type="GO" id="GO:0022857">
    <property type="term" value="F:transmembrane transporter activity"/>
    <property type="evidence" value="ECO:0007669"/>
    <property type="project" value="InterPro"/>
</dbReference>
<reference evidence="7 8" key="1">
    <citation type="submission" date="2017-12" db="EMBL/GenBank/DDBJ databases">
        <title>Hemimetabolous genomes reveal molecular basis of termite eusociality.</title>
        <authorList>
            <person name="Harrison M.C."/>
            <person name="Jongepier E."/>
            <person name="Robertson H.M."/>
            <person name="Arning N."/>
            <person name="Bitard-Feildel T."/>
            <person name="Chao H."/>
            <person name="Childers C.P."/>
            <person name="Dinh H."/>
            <person name="Doddapaneni H."/>
            <person name="Dugan S."/>
            <person name="Gowin J."/>
            <person name="Greiner C."/>
            <person name="Han Y."/>
            <person name="Hu H."/>
            <person name="Hughes D.S.T."/>
            <person name="Huylmans A.-K."/>
            <person name="Kemena C."/>
            <person name="Kremer L.P.M."/>
            <person name="Lee S.L."/>
            <person name="Lopez-Ezquerra A."/>
            <person name="Mallet L."/>
            <person name="Monroy-Kuhn J.M."/>
            <person name="Moser A."/>
            <person name="Murali S.C."/>
            <person name="Muzny D.M."/>
            <person name="Otani S."/>
            <person name="Piulachs M.-D."/>
            <person name="Poelchau M."/>
            <person name="Qu J."/>
            <person name="Schaub F."/>
            <person name="Wada-Katsumata A."/>
            <person name="Worley K.C."/>
            <person name="Xie Q."/>
            <person name="Ylla G."/>
            <person name="Poulsen M."/>
            <person name="Gibbs R.A."/>
            <person name="Schal C."/>
            <person name="Richards S."/>
            <person name="Belles X."/>
            <person name="Korb J."/>
            <person name="Bornberg-Bauer E."/>
        </authorList>
    </citation>
    <scope>NUCLEOTIDE SEQUENCE [LARGE SCALE GENOMIC DNA]</scope>
    <source>
        <tissue evidence="7">Whole body</tissue>
    </source>
</reference>
<feature type="transmembrane region" description="Helical" evidence="5">
    <location>
        <begin position="368"/>
        <end position="389"/>
    </location>
</feature>
<organism evidence="7 8">
    <name type="scientific">Cryptotermes secundus</name>
    <dbReference type="NCBI Taxonomy" id="105785"/>
    <lineage>
        <taxon>Eukaryota</taxon>
        <taxon>Metazoa</taxon>
        <taxon>Ecdysozoa</taxon>
        <taxon>Arthropoda</taxon>
        <taxon>Hexapoda</taxon>
        <taxon>Insecta</taxon>
        <taxon>Pterygota</taxon>
        <taxon>Neoptera</taxon>
        <taxon>Polyneoptera</taxon>
        <taxon>Dictyoptera</taxon>
        <taxon>Blattodea</taxon>
        <taxon>Blattoidea</taxon>
        <taxon>Termitoidae</taxon>
        <taxon>Kalotermitidae</taxon>
        <taxon>Cryptotermitinae</taxon>
        <taxon>Cryptotermes</taxon>
    </lineage>
</organism>
<sequence length="561" mass="62224">MSSKEAHEAREPMDLDEILDELGHFGKFQSISFLVISFPIIFSAIFALSYIFTAGGLNYRCRIQECEEPETSFQPGWLSYAVPFQQKGSAKVPSRCLRYGHVNNISQQLGSNSSTPDHNTTCSTELFNRSSTVRCDRWVYEGARSTILREWDITCEDNQWALTMVGTVNNVGQFIGMPIAGVVSDRIGRKKALVLAVLLSAVMGIARSLAWSYMSFLTFEFLDPLCGSGLYTAGFVLGMELVGPQGRVFAGSIISVFYTIGEVILGVVSLWLQKWRLILRALYFPAFLCIAHYWLATESVRWLLTKGRLEEARDIILKAATTNGIELSQQSLSKIEFSAEIRDKIGNPQKDKNSRNGSLMRIFQSKILLRRLLSSAFCWFSITFVFFGLSLNSVLVGGNQFTNFILVALIELPAYVVFYFAMDRLGRKCTLCLSLILSGVSCISFAFLPTELGLVQLLLFMLGKFGITISFAVVFVFTAELFPTELRHSTLACCSMLGRIGSVIAPQTPLLEGYLESLPLLLFGSMAMLGGLLALSFPETLNVKLPDTIEEAENIGKGRGN</sequence>
<dbReference type="InterPro" id="IPR036259">
    <property type="entry name" value="MFS_trans_sf"/>
</dbReference>
<keyword evidence="2 5" id="KW-0812">Transmembrane</keyword>
<name>A0A2J7RPZ7_9NEOP</name>
<evidence type="ECO:0000256" key="4">
    <source>
        <dbReference type="ARBA" id="ARBA00023136"/>
    </source>
</evidence>
<evidence type="ECO:0000256" key="5">
    <source>
        <dbReference type="SAM" id="Phobius"/>
    </source>
</evidence>
<dbReference type="InParanoid" id="A0A2J7RPZ7"/>
<evidence type="ECO:0000256" key="2">
    <source>
        <dbReference type="ARBA" id="ARBA00022692"/>
    </source>
</evidence>
<dbReference type="OrthoDB" id="2261376at2759"/>
<dbReference type="InterPro" id="IPR005829">
    <property type="entry name" value="Sugar_transporter_CS"/>
</dbReference>
<dbReference type="STRING" id="105785.A0A2J7RPZ7"/>
<keyword evidence="8" id="KW-1185">Reference proteome</keyword>
<keyword evidence="4 5" id="KW-0472">Membrane</keyword>
<keyword evidence="3 5" id="KW-1133">Transmembrane helix</keyword>
<feature type="transmembrane region" description="Helical" evidence="5">
    <location>
        <begin position="31"/>
        <end position="52"/>
    </location>
</feature>
<gene>
    <name evidence="7" type="ORF">B7P43_G12903</name>
</gene>
<feature type="transmembrane region" description="Helical" evidence="5">
    <location>
        <begin position="277"/>
        <end position="296"/>
    </location>
</feature>
<dbReference type="EMBL" id="NEVH01001354">
    <property type="protein sequence ID" value="PNF42900.1"/>
    <property type="molecule type" value="Genomic_DNA"/>
</dbReference>
<dbReference type="Gene3D" id="1.20.1250.20">
    <property type="entry name" value="MFS general substrate transporter like domains"/>
    <property type="match status" value="1"/>
</dbReference>
<dbReference type="EMBL" id="NEVH01001354">
    <property type="protein sequence ID" value="PNF42898.1"/>
    <property type="molecule type" value="Genomic_DNA"/>
</dbReference>
<feature type="transmembrane region" description="Helical" evidence="5">
    <location>
        <begin position="192"/>
        <end position="210"/>
    </location>
</feature>
<dbReference type="PROSITE" id="PS00216">
    <property type="entry name" value="SUGAR_TRANSPORT_1"/>
    <property type="match status" value="1"/>
</dbReference>
<feature type="domain" description="Major facilitator superfamily (MFS) profile" evidence="6">
    <location>
        <begin position="122"/>
        <end position="542"/>
    </location>
</feature>
<evidence type="ECO:0000313" key="7">
    <source>
        <dbReference type="EMBL" id="PNF42898.1"/>
    </source>
</evidence>
<dbReference type="Proteomes" id="UP000235965">
    <property type="component" value="Unassembled WGS sequence"/>
</dbReference>
<evidence type="ECO:0000256" key="3">
    <source>
        <dbReference type="ARBA" id="ARBA00022989"/>
    </source>
</evidence>